<name>A0ACB9W2F3_CHAAC</name>
<proteinExistence type="predicted"/>
<keyword evidence="2" id="KW-1185">Reference proteome</keyword>
<comment type="caution">
    <text evidence="1">The sequence shown here is derived from an EMBL/GenBank/DDBJ whole genome shotgun (WGS) entry which is preliminary data.</text>
</comment>
<reference evidence="1" key="1">
    <citation type="submission" date="2022-05" db="EMBL/GenBank/DDBJ databases">
        <title>Chromosome-level genome of Chaenocephalus aceratus.</title>
        <authorList>
            <person name="Park H."/>
        </authorList>
    </citation>
    <scope>NUCLEOTIDE SEQUENCE</scope>
    <source>
        <strain evidence="1">KU_202001</strain>
    </source>
</reference>
<feature type="non-terminal residue" evidence="1">
    <location>
        <position position="108"/>
    </location>
</feature>
<gene>
    <name evidence="1" type="ORF">KUCAC02_017537</name>
</gene>
<organism evidence="1 2">
    <name type="scientific">Chaenocephalus aceratus</name>
    <name type="common">Blackfin icefish</name>
    <name type="synonym">Chaenichthys aceratus</name>
    <dbReference type="NCBI Taxonomy" id="36190"/>
    <lineage>
        <taxon>Eukaryota</taxon>
        <taxon>Metazoa</taxon>
        <taxon>Chordata</taxon>
        <taxon>Craniata</taxon>
        <taxon>Vertebrata</taxon>
        <taxon>Euteleostomi</taxon>
        <taxon>Actinopterygii</taxon>
        <taxon>Neopterygii</taxon>
        <taxon>Teleostei</taxon>
        <taxon>Neoteleostei</taxon>
        <taxon>Acanthomorphata</taxon>
        <taxon>Eupercaria</taxon>
        <taxon>Perciformes</taxon>
        <taxon>Notothenioidei</taxon>
        <taxon>Channichthyidae</taxon>
        <taxon>Chaenocephalus</taxon>
    </lineage>
</organism>
<evidence type="ECO:0000313" key="2">
    <source>
        <dbReference type="Proteomes" id="UP001057452"/>
    </source>
</evidence>
<accession>A0ACB9W2F3</accession>
<sequence length="108" mass="11437">PQKKNGHLSGATGLLVAPYARYKPTGNFNLRPLNSDTSAGVSDDEAFRVSICGAPRTHLLHPGLVMAFLNVHVALPLSLGARAAIDLSAGTISQTHSTLYSTRIIMDI</sequence>
<dbReference type="EMBL" id="CM043804">
    <property type="protein sequence ID" value="KAI4806726.1"/>
    <property type="molecule type" value="Genomic_DNA"/>
</dbReference>
<protein>
    <submittedName>
        <fullName evidence="1">Uncharacterized protein</fullName>
    </submittedName>
</protein>
<evidence type="ECO:0000313" key="1">
    <source>
        <dbReference type="EMBL" id="KAI4806726.1"/>
    </source>
</evidence>
<feature type="non-terminal residue" evidence="1">
    <location>
        <position position="1"/>
    </location>
</feature>
<dbReference type="Proteomes" id="UP001057452">
    <property type="component" value="Chromosome 20"/>
</dbReference>